<dbReference type="OrthoDB" id="9801152at2"/>
<dbReference type="GO" id="GO:0006430">
    <property type="term" value="P:lysyl-tRNA aminoacylation"/>
    <property type="evidence" value="ECO:0007669"/>
    <property type="project" value="InterPro"/>
</dbReference>
<dbReference type="PROSITE" id="PS50862">
    <property type="entry name" value="AA_TRNA_LIGASE_II"/>
    <property type="match status" value="1"/>
</dbReference>
<keyword evidence="7" id="KW-1185">Reference proteome</keyword>
<dbReference type="Gene3D" id="3.30.930.10">
    <property type="entry name" value="Bira Bifunctional Protein, Domain 2"/>
    <property type="match status" value="1"/>
</dbReference>
<evidence type="ECO:0000256" key="4">
    <source>
        <dbReference type="SAM" id="MobiDB-lite"/>
    </source>
</evidence>
<dbReference type="PANTHER" id="PTHR42918">
    <property type="entry name" value="LYSYL-TRNA SYNTHETASE"/>
    <property type="match status" value="1"/>
</dbReference>
<evidence type="ECO:0000313" key="7">
    <source>
        <dbReference type="Proteomes" id="UP000198744"/>
    </source>
</evidence>
<dbReference type="InterPro" id="IPR006195">
    <property type="entry name" value="aa-tRNA-synth_II"/>
</dbReference>
<gene>
    <name evidence="6" type="ORF">SAMN04489760_1176</name>
</gene>
<dbReference type="GO" id="GO:0000049">
    <property type="term" value="F:tRNA binding"/>
    <property type="evidence" value="ECO:0007669"/>
    <property type="project" value="TreeGrafter"/>
</dbReference>
<evidence type="ECO:0000313" key="6">
    <source>
        <dbReference type="EMBL" id="SEM46968.1"/>
    </source>
</evidence>
<dbReference type="GO" id="GO:0005524">
    <property type="term" value="F:ATP binding"/>
    <property type="evidence" value="ECO:0007669"/>
    <property type="project" value="UniProtKB-KW"/>
</dbReference>
<name>A0A1H7YNU9_9BACT</name>
<keyword evidence="2" id="KW-0547">Nucleotide-binding</keyword>
<accession>A0A1H7YNU9</accession>
<feature type="region of interest" description="Disordered" evidence="4">
    <location>
        <begin position="1"/>
        <end position="22"/>
    </location>
</feature>
<keyword evidence="6" id="KW-0030">Aminoacyl-tRNA synthetase</keyword>
<dbReference type="InterPro" id="IPR045864">
    <property type="entry name" value="aa-tRNA-synth_II/BPL/LPL"/>
</dbReference>
<keyword evidence="3" id="KW-0067">ATP-binding</keyword>
<feature type="domain" description="Aminoacyl-transfer RNA synthetases class-II family profile" evidence="5">
    <location>
        <begin position="41"/>
        <end position="331"/>
    </location>
</feature>
<sequence>MSGLDDPPGNGNLTDFSKNAFPEDNPFNSEGWKLAGKREVLRLRAEILHSIRRFFRERDYLEVETPILIPAPAPELHIDAVACGAHYLQTSPELCMKRLLSAGYPRLFQICHCFREAERGSRHLPEFTMLEWYAAGKDYSFLMEECEDLFRFLADALYGKEEILFGSRRVDLSAPWERLSVEEAFRRYGGMSVRRSLAEDRFDEVLVTRIEPKLGVGRPTFIYDYPVELAALARTKEGDPSLAERFELYLAGIELANAFSELVDPQEQTLRFHEEQQQRSALGKRPYPWPDRFLQALSAMPPSAGIALGIDRLVMLFADRASVDDVVAFPPEEL</sequence>
<proteinExistence type="predicted"/>
<dbReference type="Proteomes" id="UP000198744">
    <property type="component" value="Unassembled WGS sequence"/>
</dbReference>
<dbReference type="Pfam" id="PF00152">
    <property type="entry name" value="tRNA-synt_2"/>
    <property type="match status" value="1"/>
</dbReference>
<dbReference type="STRING" id="43775.SAMN04489760_1176"/>
<dbReference type="EMBL" id="FOBS01000017">
    <property type="protein sequence ID" value="SEM46968.1"/>
    <property type="molecule type" value="Genomic_DNA"/>
</dbReference>
<protein>
    <submittedName>
        <fullName evidence="6">Lysyl-tRNA synthetase, class 2</fullName>
    </submittedName>
</protein>
<dbReference type="GO" id="GO:0005829">
    <property type="term" value="C:cytosol"/>
    <property type="evidence" value="ECO:0007669"/>
    <property type="project" value="TreeGrafter"/>
</dbReference>
<dbReference type="PANTHER" id="PTHR42918:SF6">
    <property type="entry name" value="ELONGATION FACTOR P--(R)-BETA-LYSINE LIGASE"/>
    <property type="match status" value="1"/>
</dbReference>
<dbReference type="InterPro" id="IPR004525">
    <property type="entry name" value="EpmA"/>
</dbReference>
<evidence type="ECO:0000256" key="2">
    <source>
        <dbReference type="ARBA" id="ARBA00022741"/>
    </source>
</evidence>
<dbReference type="NCBIfam" id="TIGR00462">
    <property type="entry name" value="genX"/>
    <property type="match status" value="1"/>
</dbReference>
<evidence type="ECO:0000256" key="3">
    <source>
        <dbReference type="ARBA" id="ARBA00022840"/>
    </source>
</evidence>
<dbReference type="AlphaFoldDB" id="A0A1H7YNU9"/>
<dbReference type="GO" id="GO:0004824">
    <property type="term" value="F:lysine-tRNA ligase activity"/>
    <property type="evidence" value="ECO:0007669"/>
    <property type="project" value="InterPro"/>
</dbReference>
<evidence type="ECO:0000259" key="5">
    <source>
        <dbReference type="PROSITE" id="PS50862"/>
    </source>
</evidence>
<evidence type="ECO:0000256" key="1">
    <source>
        <dbReference type="ARBA" id="ARBA00022598"/>
    </source>
</evidence>
<dbReference type="SUPFAM" id="SSF55681">
    <property type="entry name" value="Class II aaRS and biotin synthetases"/>
    <property type="match status" value="1"/>
</dbReference>
<reference evidence="6 7" key="1">
    <citation type="submission" date="2016-10" db="EMBL/GenBank/DDBJ databases">
        <authorList>
            <person name="de Groot N.N."/>
        </authorList>
    </citation>
    <scope>NUCLEOTIDE SEQUENCE [LARGE SCALE GENOMIC DNA]</scope>
    <source>
        <strain evidence="6 7">DSM 8423</strain>
    </source>
</reference>
<keyword evidence="1" id="KW-0436">Ligase</keyword>
<organism evidence="6 7">
    <name type="scientific">Syntrophus gentianae</name>
    <dbReference type="NCBI Taxonomy" id="43775"/>
    <lineage>
        <taxon>Bacteria</taxon>
        <taxon>Pseudomonadati</taxon>
        <taxon>Thermodesulfobacteriota</taxon>
        <taxon>Syntrophia</taxon>
        <taxon>Syntrophales</taxon>
        <taxon>Syntrophaceae</taxon>
        <taxon>Syntrophus</taxon>
    </lineage>
</organism>
<dbReference type="RefSeq" id="WP_093883840.1">
    <property type="nucleotide sequence ID" value="NZ_FOBS01000017.1"/>
</dbReference>
<dbReference type="InterPro" id="IPR004364">
    <property type="entry name" value="Aa-tRNA-synt_II"/>
</dbReference>